<reference evidence="2" key="1">
    <citation type="journal article" date="2019" name="Int. J. Syst. Evol. Microbiol.">
        <title>The Global Catalogue of Microorganisms (GCM) 10K type strain sequencing project: providing services to taxonomists for standard genome sequencing and annotation.</title>
        <authorList>
            <consortium name="The Broad Institute Genomics Platform"/>
            <consortium name="The Broad Institute Genome Sequencing Center for Infectious Disease"/>
            <person name="Wu L."/>
            <person name="Ma J."/>
        </authorList>
    </citation>
    <scope>NUCLEOTIDE SEQUENCE [LARGE SCALE GENOMIC DNA]</scope>
    <source>
        <strain evidence="2">JCM 18287</strain>
    </source>
</reference>
<protein>
    <submittedName>
        <fullName evidence="1">Uncharacterized protein</fullName>
    </submittedName>
</protein>
<sequence>MIVLETSHYLKSKITDDIIVNTDAYLQRIILILFRFSETRLIPILYGSLLKISYDFPL</sequence>
<dbReference type="EMBL" id="BAABJK010000004">
    <property type="protein sequence ID" value="GAA4963789.1"/>
    <property type="molecule type" value="Genomic_DNA"/>
</dbReference>
<evidence type="ECO:0000313" key="2">
    <source>
        <dbReference type="Proteomes" id="UP001501692"/>
    </source>
</evidence>
<comment type="caution">
    <text evidence="1">The sequence shown here is derived from an EMBL/GenBank/DDBJ whole genome shotgun (WGS) entry which is preliminary data.</text>
</comment>
<gene>
    <name evidence="1" type="ORF">GCM10023315_10610</name>
</gene>
<name>A0ABP9H8C8_9FLAO</name>
<organism evidence="1 2">
    <name type="scientific">Algibacter aquimarinus</name>
    <dbReference type="NCBI Taxonomy" id="1136748"/>
    <lineage>
        <taxon>Bacteria</taxon>
        <taxon>Pseudomonadati</taxon>
        <taxon>Bacteroidota</taxon>
        <taxon>Flavobacteriia</taxon>
        <taxon>Flavobacteriales</taxon>
        <taxon>Flavobacteriaceae</taxon>
        <taxon>Algibacter</taxon>
    </lineage>
</organism>
<dbReference type="Proteomes" id="UP001501692">
    <property type="component" value="Unassembled WGS sequence"/>
</dbReference>
<keyword evidence="2" id="KW-1185">Reference proteome</keyword>
<proteinExistence type="predicted"/>
<accession>A0ABP9H8C8</accession>
<evidence type="ECO:0000313" key="1">
    <source>
        <dbReference type="EMBL" id="GAA4963789.1"/>
    </source>
</evidence>